<keyword evidence="11" id="KW-1185">Reference proteome</keyword>
<feature type="domain" description="Histidine kinase" evidence="9">
    <location>
        <begin position="229"/>
        <end position="431"/>
    </location>
</feature>
<dbReference type="GO" id="GO:0005886">
    <property type="term" value="C:plasma membrane"/>
    <property type="evidence" value="ECO:0007669"/>
    <property type="project" value="TreeGrafter"/>
</dbReference>
<dbReference type="InterPro" id="IPR036890">
    <property type="entry name" value="HATPase_C_sf"/>
</dbReference>
<evidence type="ECO:0000256" key="7">
    <source>
        <dbReference type="ARBA" id="ARBA00022989"/>
    </source>
</evidence>
<evidence type="ECO:0000256" key="1">
    <source>
        <dbReference type="ARBA" id="ARBA00000085"/>
    </source>
</evidence>
<dbReference type="InterPro" id="IPR003594">
    <property type="entry name" value="HATPase_dom"/>
</dbReference>
<name>A0A7H0VD07_9FLAO</name>
<dbReference type="Proteomes" id="UP000516305">
    <property type="component" value="Chromosome"/>
</dbReference>
<dbReference type="Gene3D" id="1.10.287.130">
    <property type="match status" value="1"/>
</dbReference>
<comment type="catalytic activity">
    <reaction evidence="1">
        <text>ATP + protein L-histidine = ADP + protein N-phospho-L-histidine.</text>
        <dbReference type="EC" id="2.7.13.3"/>
    </reaction>
</comment>
<accession>A0A7H0VD07</accession>
<gene>
    <name evidence="10" type="ORF">H4K34_14650</name>
</gene>
<evidence type="ECO:0000256" key="5">
    <source>
        <dbReference type="ARBA" id="ARBA00022692"/>
    </source>
</evidence>
<dbReference type="InterPro" id="IPR036097">
    <property type="entry name" value="HisK_dim/P_sf"/>
</dbReference>
<keyword evidence="5 8" id="KW-0812">Transmembrane</keyword>
<keyword evidence="3" id="KW-0597">Phosphoprotein</keyword>
<keyword evidence="6 10" id="KW-0418">Kinase</keyword>
<protein>
    <recommendedName>
        <fullName evidence="2">histidine kinase</fullName>
        <ecNumber evidence="2">2.7.13.3</ecNumber>
    </recommendedName>
</protein>
<keyword evidence="8" id="KW-0472">Membrane</keyword>
<dbReference type="Gene3D" id="3.30.565.10">
    <property type="entry name" value="Histidine kinase-like ATPase, C-terminal domain"/>
    <property type="match status" value="1"/>
</dbReference>
<dbReference type="PANTHER" id="PTHR45436:SF5">
    <property type="entry name" value="SENSOR HISTIDINE KINASE TRCS"/>
    <property type="match status" value="1"/>
</dbReference>
<evidence type="ECO:0000256" key="6">
    <source>
        <dbReference type="ARBA" id="ARBA00022777"/>
    </source>
</evidence>
<reference evidence="10 11" key="1">
    <citation type="submission" date="2020-08" db="EMBL/GenBank/DDBJ databases">
        <title>Croceimicrobium hydrocarbonivorans gen. nov., sp. nov., a novel marine bacterium isolated from a bacterial consortium that degrades polyethylene terephthalate.</title>
        <authorList>
            <person name="Liu R."/>
        </authorList>
    </citation>
    <scope>NUCLEOTIDE SEQUENCE [LARGE SCALE GENOMIC DNA]</scope>
    <source>
        <strain evidence="10 11">A20-9</strain>
    </source>
</reference>
<proteinExistence type="predicted"/>
<feature type="transmembrane region" description="Helical" evidence="8">
    <location>
        <begin position="12"/>
        <end position="30"/>
    </location>
</feature>
<dbReference type="Pfam" id="PF00512">
    <property type="entry name" value="HisKA"/>
    <property type="match status" value="1"/>
</dbReference>
<dbReference type="KEGG" id="chyd:H4K34_14650"/>
<evidence type="ECO:0000256" key="2">
    <source>
        <dbReference type="ARBA" id="ARBA00012438"/>
    </source>
</evidence>
<organism evidence="10 11">
    <name type="scientific">Croceimicrobium hydrocarbonivorans</name>
    <dbReference type="NCBI Taxonomy" id="2761580"/>
    <lineage>
        <taxon>Bacteria</taxon>
        <taxon>Pseudomonadati</taxon>
        <taxon>Bacteroidota</taxon>
        <taxon>Flavobacteriia</taxon>
        <taxon>Flavobacteriales</taxon>
        <taxon>Owenweeksiaceae</taxon>
        <taxon>Croceimicrobium</taxon>
    </lineage>
</organism>
<evidence type="ECO:0000256" key="4">
    <source>
        <dbReference type="ARBA" id="ARBA00022679"/>
    </source>
</evidence>
<dbReference type="SMART" id="SM00388">
    <property type="entry name" value="HisKA"/>
    <property type="match status" value="1"/>
</dbReference>
<sequence length="431" mass="50230">MNRLLHKPLKAFALYALILLLGSIPVYVLVMDHIWNNELDENNKLRLEFIKSQLDKGHFNESELNKVIENWAILQPDIRIEKLEKPQPFEDRYYSIERPSILEPEDEDLERFRGLESYFELEKRAYRIRIETNIEELDETFAVISLITLSFLVIMVIGFVLLNRKITKQSWRPFYQSLQALKSFELSKGQKIELPETDILEFQELHHSIEEMAAKALASYQQQKSFIENASHELQTPLALLKSKIDLLSQKTEMSHEVRELISAINAPMARLSRINKNLLVLAKVESDQFQSDQNINLKQVIDNALLLFEDYLDDKELQCHFDDSESTPLQCDPFLIETLIQNLLSNAIRHSKNGSEIWIRLQGSQLKIANEGQESLDTEKLFQRFSRNNSSDKVSSGLGLAIVKEIAHKYQWQVSYSFESSRHIFRLDFS</sequence>
<dbReference type="InterPro" id="IPR003661">
    <property type="entry name" value="HisK_dim/P_dom"/>
</dbReference>
<dbReference type="EMBL" id="CP060139">
    <property type="protein sequence ID" value="QNR23605.1"/>
    <property type="molecule type" value="Genomic_DNA"/>
</dbReference>
<dbReference type="InterPro" id="IPR005467">
    <property type="entry name" value="His_kinase_dom"/>
</dbReference>
<keyword evidence="7 8" id="KW-1133">Transmembrane helix</keyword>
<evidence type="ECO:0000313" key="11">
    <source>
        <dbReference type="Proteomes" id="UP000516305"/>
    </source>
</evidence>
<dbReference type="SUPFAM" id="SSF55874">
    <property type="entry name" value="ATPase domain of HSP90 chaperone/DNA topoisomerase II/histidine kinase"/>
    <property type="match status" value="1"/>
</dbReference>
<dbReference type="GO" id="GO:0000155">
    <property type="term" value="F:phosphorelay sensor kinase activity"/>
    <property type="evidence" value="ECO:0007669"/>
    <property type="project" value="InterPro"/>
</dbReference>
<dbReference type="CDD" id="cd00082">
    <property type="entry name" value="HisKA"/>
    <property type="match status" value="1"/>
</dbReference>
<dbReference type="RefSeq" id="WP_210758138.1">
    <property type="nucleotide sequence ID" value="NZ_CP060139.1"/>
</dbReference>
<dbReference type="SMART" id="SM00387">
    <property type="entry name" value="HATPase_c"/>
    <property type="match status" value="1"/>
</dbReference>
<dbReference type="EC" id="2.7.13.3" evidence="2"/>
<dbReference type="InterPro" id="IPR050428">
    <property type="entry name" value="TCS_sensor_his_kinase"/>
</dbReference>
<dbReference type="PANTHER" id="PTHR45436">
    <property type="entry name" value="SENSOR HISTIDINE KINASE YKOH"/>
    <property type="match status" value="1"/>
</dbReference>
<dbReference type="AlphaFoldDB" id="A0A7H0VD07"/>
<dbReference type="PROSITE" id="PS50109">
    <property type="entry name" value="HIS_KIN"/>
    <property type="match status" value="1"/>
</dbReference>
<keyword evidence="4" id="KW-0808">Transferase</keyword>
<evidence type="ECO:0000256" key="3">
    <source>
        <dbReference type="ARBA" id="ARBA00022553"/>
    </source>
</evidence>
<dbReference type="Pfam" id="PF02518">
    <property type="entry name" value="HATPase_c"/>
    <property type="match status" value="1"/>
</dbReference>
<evidence type="ECO:0000313" key="10">
    <source>
        <dbReference type="EMBL" id="QNR23605.1"/>
    </source>
</evidence>
<evidence type="ECO:0000259" key="9">
    <source>
        <dbReference type="PROSITE" id="PS50109"/>
    </source>
</evidence>
<evidence type="ECO:0000256" key="8">
    <source>
        <dbReference type="SAM" id="Phobius"/>
    </source>
</evidence>
<dbReference type="SUPFAM" id="SSF47384">
    <property type="entry name" value="Homodimeric domain of signal transducing histidine kinase"/>
    <property type="match status" value="1"/>
</dbReference>
<feature type="transmembrane region" description="Helical" evidence="8">
    <location>
        <begin position="141"/>
        <end position="162"/>
    </location>
</feature>